<feature type="non-terminal residue" evidence="1">
    <location>
        <position position="60"/>
    </location>
</feature>
<gene>
    <name evidence="1" type="ORF">NPIL_253191</name>
</gene>
<accession>A0A8X6N5C5</accession>
<organism evidence="1 2">
    <name type="scientific">Nephila pilipes</name>
    <name type="common">Giant wood spider</name>
    <name type="synonym">Nephila maculata</name>
    <dbReference type="NCBI Taxonomy" id="299642"/>
    <lineage>
        <taxon>Eukaryota</taxon>
        <taxon>Metazoa</taxon>
        <taxon>Ecdysozoa</taxon>
        <taxon>Arthropoda</taxon>
        <taxon>Chelicerata</taxon>
        <taxon>Arachnida</taxon>
        <taxon>Araneae</taxon>
        <taxon>Araneomorphae</taxon>
        <taxon>Entelegynae</taxon>
        <taxon>Araneoidea</taxon>
        <taxon>Nephilidae</taxon>
        <taxon>Nephila</taxon>
    </lineage>
</organism>
<name>A0A8X6N5C5_NEPPI</name>
<evidence type="ECO:0000313" key="1">
    <source>
        <dbReference type="EMBL" id="GFS94818.1"/>
    </source>
</evidence>
<proteinExistence type="predicted"/>
<evidence type="ECO:0000313" key="2">
    <source>
        <dbReference type="Proteomes" id="UP000887013"/>
    </source>
</evidence>
<keyword evidence="2" id="KW-1185">Reference proteome</keyword>
<sequence length="60" mass="6684">MVHYDKSIASRPRSRSFKIIPGGPGICHCCLAKGVIKSLADHYRSAHNLEIHSRSPWRAA</sequence>
<dbReference type="Proteomes" id="UP000887013">
    <property type="component" value="Unassembled WGS sequence"/>
</dbReference>
<dbReference type="AlphaFoldDB" id="A0A8X6N5C5"/>
<protein>
    <submittedName>
        <fullName evidence="1">Uncharacterized protein</fullName>
    </submittedName>
</protein>
<dbReference type="EMBL" id="BMAW01054128">
    <property type="protein sequence ID" value="GFS94818.1"/>
    <property type="molecule type" value="Genomic_DNA"/>
</dbReference>
<comment type="caution">
    <text evidence="1">The sequence shown here is derived from an EMBL/GenBank/DDBJ whole genome shotgun (WGS) entry which is preliminary data.</text>
</comment>
<reference evidence="1" key="1">
    <citation type="submission" date="2020-08" db="EMBL/GenBank/DDBJ databases">
        <title>Multicomponent nature underlies the extraordinary mechanical properties of spider dragline silk.</title>
        <authorList>
            <person name="Kono N."/>
            <person name="Nakamura H."/>
            <person name="Mori M."/>
            <person name="Yoshida Y."/>
            <person name="Ohtoshi R."/>
            <person name="Malay A.D."/>
            <person name="Moran D.A.P."/>
            <person name="Tomita M."/>
            <person name="Numata K."/>
            <person name="Arakawa K."/>
        </authorList>
    </citation>
    <scope>NUCLEOTIDE SEQUENCE</scope>
</reference>